<accession>A0A7C4RTK1</accession>
<dbReference type="PANTHER" id="PTHR34613:SF1">
    <property type="entry name" value="SLL6017 PROTEIN"/>
    <property type="match status" value="1"/>
</dbReference>
<dbReference type="PANTHER" id="PTHR34613">
    <property type="entry name" value="SLL0800 PROTEIN"/>
    <property type="match status" value="1"/>
</dbReference>
<reference evidence="1" key="1">
    <citation type="journal article" date="2020" name="mSystems">
        <title>Genome- and Community-Level Interaction Insights into Carbon Utilization and Element Cycling Functions of Hydrothermarchaeota in Hydrothermal Sediment.</title>
        <authorList>
            <person name="Zhou Z."/>
            <person name="Liu Y."/>
            <person name="Xu W."/>
            <person name="Pan J."/>
            <person name="Luo Z.H."/>
            <person name="Li M."/>
        </authorList>
    </citation>
    <scope>NUCLEOTIDE SEQUENCE [LARGE SCALE GENOMIC DNA]</scope>
    <source>
        <strain evidence="1">SpSt-477</strain>
    </source>
</reference>
<comment type="caution">
    <text evidence="1">The sequence shown here is derived from an EMBL/GenBank/DDBJ whole genome shotgun (WGS) entry which is preliminary data.</text>
</comment>
<sequence length="293" mass="33492">MHHYDIAAKVLIDTCRDQILRELLHLDVDESTLIEGLPQETVSVKRSDFPMLVTDSKGRQSIVILEIQTQWNPHVPLHLLDYRIRHILSKNLPAISAIVLLKADARAIDHYEDSEVRFQYQLIRLSEMDAKEAIEQWPFGLLPFIPLLKHGPELTPRVEQMIYDEPISSLIKADMLTSMTILTGLVSDILPQDILSRRRDIMIESAAYDIIKQDGLQQGIQQGIQQGLQEGKLFASKEALFDVLMERFDRIPSSIIQAIDRIDNAFLLKTLLRIALKAPSIEAFHKEFDRLVG</sequence>
<evidence type="ECO:0000313" key="1">
    <source>
        <dbReference type="EMBL" id="HGU33719.1"/>
    </source>
</evidence>
<gene>
    <name evidence="1" type="ORF">ENS29_12830</name>
</gene>
<dbReference type="AlphaFoldDB" id="A0A7C4RTK1"/>
<organism evidence="1">
    <name type="scientific">Desulfatirhabdium butyrativorans</name>
    <dbReference type="NCBI Taxonomy" id="340467"/>
    <lineage>
        <taxon>Bacteria</taxon>
        <taxon>Pseudomonadati</taxon>
        <taxon>Thermodesulfobacteriota</taxon>
        <taxon>Desulfobacteria</taxon>
        <taxon>Desulfobacterales</taxon>
        <taxon>Desulfatirhabdiaceae</taxon>
        <taxon>Desulfatirhabdium</taxon>
    </lineage>
</organism>
<dbReference type="EMBL" id="DSUH01000296">
    <property type="protein sequence ID" value="HGU33719.1"/>
    <property type="molecule type" value="Genomic_DNA"/>
</dbReference>
<name>A0A7C4RTK1_9BACT</name>
<protein>
    <recommendedName>
        <fullName evidence="2">Rpn family recombination-promoting nuclease/putative transposase</fullName>
    </recommendedName>
</protein>
<evidence type="ECO:0008006" key="2">
    <source>
        <dbReference type="Google" id="ProtNLM"/>
    </source>
</evidence>
<proteinExistence type="predicted"/>